<sequence>MNILLTNIWLDGYAGTEVYIRDLAIALHRRGIHVEVYSPNLGRVAEEIRRAGIHIVSSVNQLVMQPDLIHAHHFMPTMDVLLRYKDVPAVYFQHDRTHPVDTPPRYNRIIQYVAVDYNCLDRLIIDNGIPESESTVLYNWVDTARFTLRTNFSDRPRRALVFSNYANPKNYYPVVREACQEMGIELDAVGKGMGNEIKEPEKVLGEYDIVFAKAKAAMEALASGAFVIVCDKRGLGGAVTTENFQYYRKFNFGMKTLSRPHEVNLIVEEINKYKAEEVKAVAHLIRTEASFDSFMDRILNLYHEVINKYYQKGFRENKQNEKTLEKYIDQMTVQFRQVIRQKNEELAGKDLIHANHDSLLAAKDRQLAQMKEDFTQKDRRLAQIKEDFAQKDRQLAQIKEDFTQKNRQLAQMKEDFAQKDRQLAEAKQEITKNNQTISGQIGHIQAISQSLSYRLGRLITSPLRWLYDTFLE</sequence>
<proteinExistence type="predicted"/>
<dbReference type="EMBL" id="PDUD01000073">
    <property type="protein sequence ID" value="PHN00819.1"/>
    <property type="molecule type" value="Genomic_DNA"/>
</dbReference>
<evidence type="ECO:0000259" key="2">
    <source>
        <dbReference type="Pfam" id="PF13439"/>
    </source>
</evidence>
<comment type="caution">
    <text evidence="3">The sequence shown here is derived from an EMBL/GenBank/DDBJ whole genome shotgun (WGS) entry which is preliminary data.</text>
</comment>
<organism evidence="3 4">
    <name type="scientific">Flavilitoribacter nigricans (strain ATCC 23147 / DSM 23189 / NBRC 102662 / NCIMB 1420 / SS-2)</name>
    <name type="common">Lewinella nigricans</name>
    <dbReference type="NCBI Taxonomy" id="1122177"/>
    <lineage>
        <taxon>Bacteria</taxon>
        <taxon>Pseudomonadati</taxon>
        <taxon>Bacteroidota</taxon>
        <taxon>Saprospiria</taxon>
        <taxon>Saprospirales</taxon>
        <taxon>Lewinellaceae</taxon>
        <taxon>Flavilitoribacter</taxon>
    </lineage>
</organism>
<dbReference type="Gene3D" id="3.40.50.2000">
    <property type="entry name" value="Glycogen Phosphorylase B"/>
    <property type="match status" value="1"/>
</dbReference>
<name>A0A2D0MY49_FLAN2</name>
<dbReference type="RefSeq" id="WP_099155768.1">
    <property type="nucleotide sequence ID" value="NZ_PDUD01000073.1"/>
</dbReference>
<evidence type="ECO:0000256" key="1">
    <source>
        <dbReference type="SAM" id="Coils"/>
    </source>
</evidence>
<protein>
    <recommendedName>
        <fullName evidence="2">Glycosyltransferase subfamily 4-like N-terminal domain-containing protein</fullName>
    </recommendedName>
</protein>
<evidence type="ECO:0000313" key="3">
    <source>
        <dbReference type="EMBL" id="PHN00819.1"/>
    </source>
</evidence>
<keyword evidence="4" id="KW-1185">Reference proteome</keyword>
<keyword evidence="1" id="KW-0175">Coiled coil</keyword>
<reference evidence="3 4" key="1">
    <citation type="submission" date="2017-10" db="EMBL/GenBank/DDBJ databases">
        <title>The draft genome sequence of Lewinella nigricans NBRC 102662.</title>
        <authorList>
            <person name="Wang K."/>
        </authorList>
    </citation>
    <scope>NUCLEOTIDE SEQUENCE [LARGE SCALE GENOMIC DNA]</scope>
    <source>
        <strain evidence="3 4">NBRC 102662</strain>
    </source>
</reference>
<dbReference type="GO" id="GO:0016757">
    <property type="term" value="F:glycosyltransferase activity"/>
    <property type="evidence" value="ECO:0007669"/>
    <property type="project" value="UniProtKB-ARBA"/>
</dbReference>
<dbReference type="Proteomes" id="UP000223913">
    <property type="component" value="Unassembled WGS sequence"/>
</dbReference>
<dbReference type="SUPFAM" id="SSF53756">
    <property type="entry name" value="UDP-Glycosyltransferase/glycogen phosphorylase"/>
    <property type="match status" value="1"/>
</dbReference>
<feature type="coiled-coil region" evidence="1">
    <location>
        <begin position="367"/>
        <end position="429"/>
    </location>
</feature>
<dbReference type="Pfam" id="PF13439">
    <property type="entry name" value="Glyco_transf_4"/>
    <property type="match status" value="1"/>
</dbReference>
<dbReference type="AlphaFoldDB" id="A0A2D0MY49"/>
<accession>A0A2D0MY49</accession>
<evidence type="ECO:0000313" key="4">
    <source>
        <dbReference type="Proteomes" id="UP000223913"/>
    </source>
</evidence>
<gene>
    <name evidence="3" type="ORF">CRP01_40240</name>
</gene>
<feature type="domain" description="Glycosyltransferase subfamily 4-like N-terminal" evidence="2">
    <location>
        <begin position="15"/>
        <end position="145"/>
    </location>
</feature>
<dbReference type="OrthoDB" id="9806653at2"/>
<dbReference type="InterPro" id="IPR028098">
    <property type="entry name" value="Glyco_trans_4-like_N"/>
</dbReference>